<dbReference type="GO" id="GO:0005858">
    <property type="term" value="C:axonemal dynein complex"/>
    <property type="evidence" value="ECO:0007669"/>
    <property type="project" value="TreeGrafter"/>
</dbReference>
<dbReference type="STRING" id="48269.A0A183L9T7"/>
<dbReference type="GO" id="GO:0051959">
    <property type="term" value="F:dynein light intermediate chain binding"/>
    <property type="evidence" value="ECO:0007669"/>
    <property type="project" value="InterPro"/>
</dbReference>
<dbReference type="GO" id="GO:0045505">
    <property type="term" value="F:dynein intermediate chain binding"/>
    <property type="evidence" value="ECO:0007669"/>
    <property type="project" value="InterPro"/>
</dbReference>
<dbReference type="InterPro" id="IPR026983">
    <property type="entry name" value="DHC"/>
</dbReference>
<name>A0A183L9T7_9TREM</name>
<dbReference type="Proteomes" id="UP000277204">
    <property type="component" value="Unassembled WGS sequence"/>
</dbReference>
<accession>A0A183L9T7</accession>
<proteinExistence type="predicted"/>
<protein>
    <submittedName>
        <fullName evidence="1">Uncharacterized protein</fullName>
    </submittedName>
</protein>
<evidence type="ECO:0000313" key="2">
    <source>
        <dbReference type="Proteomes" id="UP000277204"/>
    </source>
</evidence>
<dbReference type="GO" id="GO:0007018">
    <property type="term" value="P:microtubule-based movement"/>
    <property type="evidence" value="ECO:0007669"/>
    <property type="project" value="InterPro"/>
</dbReference>
<keyword evidence="2" id="KW-1185">Reference proteome</keyword>
<gene>
    <name evidence="1" type="ORF">SMRZ_LOCUS562</name>
</gene>
<dbReference type="EMBL" id="UZAI01000104">
    <property type="protein sequence ID" value="VDO48608.1"/>
    <property type="molecule type" value="Genomic_DNA"/>
</dbReference>
<organism evidence="1 2">
    <name type="scientific">Schistosoma margrebowiei</name>
    <dbReference type="NCBI Taxonomy" id="48269"/>
    <lineage>
        <taxon>Eukaryota</taxon>
        <taxon>Metazoa</taxon>
        <taxon>Spiralia</taxon>
        <taxon>Lophotrochozoa</taxon>
        <taxon>Platyhelminthes</taxon>
        <taxon>Trematoda</taxon>
        <taxon>Digenea</taxon>
        <taxon>Strigeidida</taxon>
        <taxon>Schistosomatoidea</taxon>
        <taxon>Schistosomatidae</taxon>
        <taxon>Schistosoma</taxon>
    </lineage>
</organism>
<sequence>MFFSCKYVALAFPTRAFTSASDPPCSSMMLPKYILKLNLINETNTYFNNLERFKSRWNQFKPGKNVLDSNSNELCLSAVTMIKEYETEFHEFELMRQKLIRDYEYFDMPKPEFSLVSELANDLNEYSLMWLEYDNFSKELQNYAKEDWISFKSRYYVFEEFLTEWSNKLRSLQPTPMTVRLQKEIDGFMVKFTKIDINPIFDYLIFNSHIKINGFTLLYSEKKL</sequence>
<dbReference type="AlphaFoldDB" id="A0A183L9T7"/>
<dbReference type="PANTHER" id="PTHR46532">
    <property type="entry name" value="MALE FERTILITY FACTOR KL5"/>
    <property type="match status" value="1"/>
</dbReference>
<evidence type="ECO:0000313" key="1">
    <source>
        <dbReference type="EMBL" id="VDO48608.1"/>
    </source>
</evidence>
<dbReference type="PANTHER" id="PTHR46532:SF15">
    <property type="entry name" value="CYTOPLASMIC DYNEIN 2 HEAVY CHAIN 1"/>
    <property type="match status" value="1"/>
</dbReference>
<reference evidence="1 2" key="1">
    <citation type="submission" date="2018-11" db="EMBL/GenBank/DDBJ databases">
        <authorList>
            <consortium name="Pathogen Informatics"/>
        </authorList>
    </citation>
    <scope>NUCLEOTIDE SEQUENCE [LARGE SCALE GENOMIC DNA]</scope>
    <source>
        <strain evidence="1 2">Zambia</strain>
    </source>
</reference>